<name>A0AAX0NNM9_CAMJU</name>
<sequence length="52" mass="5479">MLGLAGFPYLGGLDKKLFTPRLSSPRAKIEAGSVGIANKQTGVYLISSPGDW</sequence>
<gene>
    <name evidence="5" type="ORF">B5Y32_03260</name>
</gene>
<dbReference type="EMBL" id="NAAF01000005">
    <property type="protein sequence ID" value="OSY77473.1"/>
    <property type="molecule type" value="Genomic_DNA"/>
</dbReference>
<dbReference type="PANTHER" id="PTHR34698:SF2">
    <property type="entry name" value="5-OXOPROLINASE SUBUNIT B"/>
    <property type="match status" value="1"/>
</dbReference>
<reference evidence="5 6" key="1">
    <citation type="submission" date="2017-03" db="EMBL/GenBank/DDBJ databases">
        <title>Characterization of Campylobacter jejuni water isolates.</title>
        <authorList>
            <person name="Nilsson A."/>
            <person name="Skarp A."/>
            <person name="Johansson C."/>
            <person name="Kaden R."/>
            <person name="Engstrand L."/>
            <person name="Rautelin H."/>
        </authorList>
    </citation>
    <scope>NUCLEOTIDE SEQUENCE [LARGE SCALE GENOMIC DNA]</scope>
    <source>
        <strain evidence="5 6">VA12</strain>
    </source>
</reference>
<dbReference type="InterPro" id="IPR003833">
    <property type="entry name" value="CT_C_D"/>
</dbReference>
<dbReference type="PANTHER" id="PTHR34698">
    <property type="entry name" value="5-OXOPROLINASE SUBUNIT B"/>
    <property type="match status" value="1"/>
</dbReference>
<dbReference type="Proteomes" id="UP000194235">
    <property type="component" value="Unassembled WGS sequence"/>
</dbReference>
<dbReference type="Gene3D" id="2.40.100.10">
    <property type="entry name" value="Cyclophilin-like"/>
    <property type="match status" value="1"/>
</dbReference>
<dbReference type="SUPFAM" id="SSF50891">
    <property type="entry name" value="Cyclophilin-like"/>
    <property type="match status" value="1"/>
</dbReference>
<comment type="caution">
    <text evidence="5">The sequence shown here is derived from an EMBL/GenBank/DDBJ whole genome shotgun (WGS) entry which is preliminary data.</text>
</comment>
<protein>
    <recommendedName>
        <fullName evidence="4">Carboxyltransferase domain-containing protein</fullName>
    </recommendedName>
</protein>
<evidence type="ECO:0000259" key="4">
    <source>
        <dbReference type="Pfam" id="PF02682"/>
    </source>
</evidence>
<keyword evidence="2" id="KW-0378">Hydrolase</keyword>
<evidence type="ECO:0000256" key="2">
    <source>
        <dbReference type="ARBA" id="ARBA00022801"/>
    </source>
</evidence>
<dbReference type="AlphaFoldDB" id="A0AAX0NNM9"/>
<keyword evidence="3" id="KW-0067">ATP-binding</keyword>
<keyword evidence="1" id="KW-0547">Nucleotide-binding</keyword>
<proteinExistence type="predicted"/>
<feature type="domain" description="Carboxyltransferase" evidence="4">
    <location>
        <begin position="4"/>
        <end position="52"/>
    </location>
</feature>
<evidence type="ECO:0000256" key="3">
    <source>
        <dbReference type="ARBA" id="ARBA00022840"/>
    </source>
</evidence>
<organism evidence="5 6">
    <name type="scientific">Campylobacter jejuni</name>
    <dbReference type="NCBI Taxonomy" id="197"/>
    <lineage>
        <taxon>Bacteria</taxon>
        <taxon>Pseudomonadati</taxon>
        <taxon>Campylobacterota</taxon>
        <taxon>Epsilonproteobacteria</taxon>
        <taxon>Campylobacterales</taxon>
        <taxon>Campylobacteraceae</taxon>
        <taxon>Campylobacter</taxon>
    </lineage>
</organism>
<dbReference type="Pfam" id="PF02682">
    <property type="entry name" value="CT_C_D"/>
    <property type="match status" value="1"/>
</dbReference>
<dbReference type="InterPro" id="IPR010016">
    <property type="entry name" value="PxpB"/>
</dbReference>
<dbReference type="GO" id="GO:0016787">
    <property type="term" value="F:hydrolase activity"/>
    <property type="evidence" value="ECO:0007669"/>
    <property type="project" value="UniProtKB-KW"/>
</dbReference>
<dbReference type="InterPro" id="IPR029000">
    <property type="entry name" value="Cyclophilin-like_dom_sf"/>
</dbReference>
<evidence type="ECO:0000313" key="6">
    <source>
        <dbReference type="Proteomes" id="UP000194235"/>
    </source>
</evidence>
<evidence type="ECO:0000256" key="1">
    <source>
        <dbReference type="ARBA" id="ARBA00022741"/>
    </source>
</evidence>
<dbReference type="GO" id="GO:0005524">
    <property type="term" value="F:ATP binding"/>
    <property type="evidence" value="ECO:0007669"/>
    <property type="project" value="UniProtKB-KW"/>
</dbReference>
<accession>A0AAX0NNM9</accession>
<evidence type="ECO:0000313" key="5">
    <source>
        <dbReference type="EMBL" id="OSY77473.1"/>
    </source>
</evidence>